<gene>
    <name evidence="7" type="ORF">TPAR_02189</name>
</gene>
<dbReference type="AlphaFoldDB" id="A0A2S4L595"/>
<dbReference type="GO" id="GO:0071949">
    <property type="term" value="F:FAD binding"/>
    <property type="evidence" value="ECO:0007669"/>
    <property type="project" value="InterPro"/>
</dbReference>
<dbReference type="GO" id="GO:0004497">
    <property type="term" value="F:monooxygenase activity"/>
    <property type="evidence" value="ECO:0007669"/>
    <property type="project" value="UniProtKB-KW"/>
</dbReference>
<dbReference type="STRING" id="94208.A0A2S4L595"/>
<keyword evidence="8" id="KW-1185">Reference proteome</keyword>
<dbReference type="EMBL" id="PKSG01000231">
    <property type="protein sequence ID" value="POR37615.1"/>
    <property type="molecule type" value="Genomic_DNA"/>
</dbReference>
<evidence type="ECO:0000256" key="3">
    <source>
        <dbReference type="ARBA" id="ARBA00022827"/>
    </source>
</evidence>
<dbReference type="InterPro" id="IPR002938">
    <property type="entry name" value="FAD-bd"/>
</dbReference>
<keyword evidence="3" id="KW-0274">FAD</keyword>
<dbReference type="Gene3D" id="3.50.50.60">
    <property type="entry name" value="FAD/NAD(P)-binding domain"/>
    <property type="match status" value="1"/>
</dbReference>
<evidence type="ECO:0000256" key="5">
    <source>
        <dbReference type="ARBA" id="ARBA00023033"/>
    </source>
</evidence>
<proteinExistence type="inferred from homology"/>
<dbReference type="PRINTS" id="PR00420">
    <property type="entry name" value="RNGMNOXGNASE"/>
</dbReference>
<accession>A0A2S4L595</accession>
<dbReference type="Pfam" id="PF01494">
    <property type="entry name" value="FAD_binding_3"/>
    <property type="match status" value="2"/>
</dbReference>
<keyword evidence="2" id="KW-0285">Flavoprotein</keyword>
<evidence type="ECO:0000256" key="4">
    <source>
        <dbReference type="ARBA" id="ARBA00023002"/>
    </source>
</evidence>
<reference evidence="7 8" key="1">
    <citation type="submission" date="2018-01" db="EMBL/GenBank/DDBJ databases">
        <title>Harnessing the power of phylogenomics to disentangle the directionality and signatures of interkingdom host jumping in the parasitic fungal genus Tolypocladium.</title>
        <authorList>
            <person name="Quandt C.A."/>
            <person name="Patterson W."/>
            <person name="Spatafora J.W."/>
        </authorList>
    </citation>
    <scope>NUCLEOTIDE SEQUENCE [LARGE SCALE GENOMIC DNA]</scope>
    <source>
        <strain evidence="7 8">NRBC 100945</strain>
    </source>
</reference>
<sequence length="486" mass="53922">MDEMNVIIAGAGIAGLTCSIALARHKRVKVTILERFPDIGPVGNGIQVPCNAAHVMRKLGLLNQMLKKAGGPATATPSMNYSDGSVLLTRDFTRCEEWYGAPWLLIHRADYMKILYEEARALGVQVKFGCEIQEVDFEAPWVKLASGEIHTADVIIGSDGTSFQPMRRLKSTIRSALHPSIRPRRTESFAYRAMFPITQLTSPTLQHILNPSACLFWLGPRTQIVLYALRGGQVFNLVVVVSDPPFNARCKEGDALALLRERLSDCDPAVRELMDAAQELVCFPLLELEDLPFWTRGHVTLMGDAAHPTLPHLGQGAAMCVEDGLVLGNLLGRMAERVNSGSSRGTLKSGIPAVLESYESIRHARTTRIVSQSRLAGIYSELPRGPAQRARDAEALDYDERSCISNWPWIDSRWNRELLAYRAGDVAEREFERLVDEGALDEVHGDRDESRALTRRCSAPGVVMDKSWSQVVLDRVLRLKDSCAFM</sequence>
<evidence type="ECO:0000256" key="1">
    <source>
        <dbReference type="ARBA" id="ARBA00007992"/>
    </source>
</evidence>
<evidence type="ECO:0000256" key="2">
    <source>
        <dbReference type="ARBA" id="ARBA00022630"/>
    </source>
</evidence>
<feature type="domain" description="FAD-binding" evidence="6">
    <location>
        <begin position="4"/>
        <end position="161"/>
    </location>
</feature>
<dbReference type="InterPro" id="IPR036188">
    <property type="entry name" value="FAD/NAD-bd_sf"/>
</dbReference>
<feature type="domain" description="FAD-binding" evidence="6">
    <location>
        <begin position="294"/>
        <end position="372"/>
    </location>
</feature>
<dbReference type="Proteomes" id="UP000237481">
    <property type="component" value="Unassembled WGS sequence"/>
</dbReference>
<organism evidence="7 8">
    <name type="scientific">Tolypocladium paradoxum</name>
    <dbReference type="NCBI Taxonomy" id="94208"/>
    <lineage>
        <taxon>Eukaryota</taxon>
        <taxon>Fungi</taxon>
        <taxon>Dikarya</taxon>
        <taxon>Ascomycota</taxon>
        <taxon>Pezizomycotina</taxon>
        <taxon>Sordariomycetes</taxon>
        <taxon>Hypocreomycetidae</taxon>
        <taxon>Hypocreales</taxon>
        <taxon>Ophiocordycipitaceae</taxon>
        <taxon>Tolypocladium</taxon>
    </lineage>
</organism>
<keyword evidence="4" id="KW-0560">Oxidoreductase</keyword>
<name>A0A2S4L595_9HYPO</name>
<dbReference type="PANTHER" id="PTHR13789">
    <property type="entry name" value="MONOOXYGENASE"/>
    <property type="match status" value="1"/>
</dbReference>
<evidence type="ECO:0000313" key="7">
    <source>
        <dbReference type="EMBL" id="POR37615.1"/>
    </source>
</evidence>
<evidence type="ECO:0000313" key="8">
    <source>
        <dbReference type="Proteomes" id="UP000237481"/>
    </source>
</evidence>
<comment type="similarity">
    <text evidence="1">Belongs to the paxM FAD-dependent monooxygenase family.</text>
</comment>
<dbReference type="InterPro" id="IPR050493">
    <property type="entry name" value="FAD-dep_Monooxygenase_BioMet"/>
</dbReference>
<keyword evidence="5" id="KW-0503">Monooxygenase</keyword>
<dbReference type="PANTHER" id="PTHR13789:SF311">
    <property type="entry name" value="HYDROXYLASE, PUTATIVE (AFU_ORTHOLOGUE AFUA_5G10180)-RELATED"/>
    <property type="match status" value="1"/>
</dbReference>
<dbReference type="OrthoDB" id="16820at2759"/>
<protein>
    <submittedName>
        <fullName evidence="7">Aromatic-ring hydroxylase-like protein</fullName>
    </submittedName>
</protein>
<evidence type="ECO:0000259" key="6">
    <source>
        <dbReference type="Pfam" id="PF01494"/>
    </source>
</evidence>
<comment type="caution">
    <text evidence="7">The sequence shown here is derived from an EMBL/GenBank/DDBJ whole genome shotgun (WGS) entry which is preliminary data.</text>
</comment>
<dbReference type="SUPFAM" id="SSF51905">
    <property type="entry name" value="FAD/NAD(P)-binding domain"/>
    <property type="match status" value="1"/>
</dbReference>